<dbReference type="Pfam" id="PF00817">
    <property type="entry name" value="IMS"/>
    <property type="match status" value="1"/>
</dbReference>
<dbReference type="Pfam" id="PF11798">
    <property type="entry name" value="IMS_HHH"/>
    <property type="match status" value="1"/>
</dbReference>
<comment type="catalytic activity">
    <reaction evidence="3 4">
        <text>DNA(n) + a 2'-deoxyribonucleoside 5'-triphosphate = DNA(n+1) + diphosphate</text>
        <dbReference type="Rhea" id="RHEA:22508"/>
        <dbReference type="Rhea" id="RHEA-COMP:17339"/>
        <dbReference type="Rhea" id="RHEA-COMP:17340"/>
        <dbReference type="ChEBI" id="CHEBI:33019"/>
        <dbReference type="ChEBI" id="CHEBI:61560"/>
        <dbReference type="ChEBI" id="CHEBI:173112"/>
        <dbReference type="EC" id="2.7.7.7"/>
    </reaction>
</comment>
<evidence type="ECO:0000313" key="8">
    <source>
        <dbReference type="Proteomes" id="UP001339911"/>
    </source>
</evidence>
<comment type="function">
    <text evidence="2 4">Poorly processive, error-prone DNA polymerase involved in untargeted mutagenesis. Copies undamaged DNA at stalled replication forks, which arise in vivo from mismatched or misaligned primer ends. These misaligned primers can be extended by PolIV. Exhibits no 3'-5' exonuclease (proofreading) activity. May be involved in translesional synthesis, in conjunction with the beta clamp from PolIII.</text>
</comment>
<dbReference type="InterPro" id="IPR043502">
    <property type="entry name" value="DNA/RNA_pol_sf"/>
</dbReference>
<keyword evidence="4 7" id="KW-0548">Nucleotidyltransferase</keyword>
<dbReference type="InterPro" id="IPR001126">
    <property type="entry name" value="UmuC"/>
</dbReference>
<feature type="active site" evidence="4">
    <location>
        <position position="125"/>
    </location>
</feature>
<sequence>MGRSHSVPRGGDPRFGADADDSGSPILHVDMDAFFVAVEVRRRPDLRGRPVVVGGIGPRGVVSSASYEAREYGVRSAMPTMRARALCPSAVFLPPDFARVTAASRAVMEILRDVTPLVEPLSLDEAFLDVAGARKLLGRPAEIARLIRSRVAEQEGLTCSVGVAPTKFVAKLGSSRAKPDGLIVVPVDRVLEFLHPLPVEALWGVGERAAETLRRLGLRTVRDIAEAPVGLLRGSLGDAAAAHLHELAWGRDPRRVSPEHAEKSIGAEVTFDTDLAEPETIRRALLALAEKVGVRLRRAGQVGRTVSIKVRFADFRTVNRSRTLGGSTDVTREVFDTAWALFDALGPGDRIRLIGIRVEGLSDGDQTPRQLALGAPEHGWREAEAAADAAAARFGRSMVRPASLLGHDDLRRTENPTRP</sequence>
<evidence type="ECO:0000259" key="6">
    <source>
        <dbReference type="PROSITE" id="PS50173"/>
    </source>
</evidence>
<dbReference type="InterPro" id="IPR043128">
    <property type="entry name" value="Rev_trsase/Diguanyl_cyclase"/>
</dbReference>
<dbReference type="InterPro" id="IPR024728">
    <property type="entry name" value="PolY_HhH_motif"/>
</dbReference>
<reference evidence="7 8" key="1">
    <citation type="submission" date="2024-01" db="EMBL/GenBank/DDBJ databases">
        <title>Genome insights into Plantactinospora veratri sp. nov.</title>
        <authorList>
            <person name="Wang L."/>
        </authorList>
    </citation>
    <scope>NUCLEOTIDE SEQUENCE [LARGE SCALE GENOMIC DNA]</scope>
    <source>
        <strain evidence="7 8">NEAU-FHS4</strain>
    </source>
</reference>
<dbReference type="Gene3D" id="3.30.70.270">
    <property type="match status" value="1"/>
</dbReference>
<dbReference type="EMBL" id="JAZGQL010000007">
    <property type="protein sequence ID" value="MEE6307314.1"/>
    <property type="molecule type" value="Genomic_DNA"/>
</dbReference>
<keyword evidence="4" id="KW-0239">DNA-directed DNA polymerase</keyword>
<gene>
    <name evidence="4" type="primary">dinB</name>
    <name evidence="7" type="ORF">V1634_10810</name>
</gene>
<dbReference type="GO" id="GO:0003887">
    <property type="term" value="F:DNA-directed DNA polymerase activity"/>
    <property type="evidence" value="ECO:0007669"/>
    <property type="project" value="UniProtKB-EC"/>
</dbReference>
<feature type="binding site" evidence="4">
    <location>
        <position position="124"/>
    </location>
    <ligand>
        <name>Mg(2+)</name>
        <dbReference type="ChEBI" id="CHEBI:18420"/>
    </ligand>
</feature>
<dbReference type="CDD" id="cd03586">
    <property type="entry name" value="PolY_Pol_IV_kappa"/>
    <property type="match status" value="1"/>
</dbReference>
<comment type="subunit">
    <text evidence="4">Monomer.</text>
</comment>
<keyword evidence="4" id="KW-0479">Metal-binding</keyword>
<dbReference type="NCBIfam" id="NF002882">
    <property type="entry name" value="PRK03348.1"/>
    <property type="match status" value="1"/>
</dbReference>
<feature type="region of interest" description="Disordered" evidence="5">
    <location>
        <begin position="1"/>
        <end position="21"/>
    </location>
</feature>
<keyword evidence="4" id="KW-0238">DNA-binding</keyword>
<keyword evidence="4" id="KW-0235">DNA replication</keyword>
<comment type="subcellular location">
    <subcellularLocation>
        <location evidence="4">Cytoplasm</location>
    </subcellularLocation>
</comment>
<proteinExistence type="inferred from homology"/>
<comment type="similarity">
    <text evidence="1 4">Belongs to the DNA polymerase type-Y family.</text>
</comment>
<evidence type="ECO:0000256" key="4">
    <source>
        <dbReference type="HAMAP-Rule" id="MF_01113"/>
    </source>
</evidence>
<evidence type="ECO:0000256" key="5">
    <source>
        <dbReference type="SAM" id="MobiDB-lite"/>
    </source>
</evidence>
<organism evidence="7 8">
    <name type="scientific">Plantactinospora veratri</name>
    <dbReference type="NCBI Taxonomy" id="1436122"/>
    <lineage>
        <taxon>Bacteria</taxon>
        <taxon>Bacillati</taxon>
        <taxon>Actinomycetota</taxon>
        <taxon>Actinomycetes</taxon>
        <taxon>Micromonosporales</taxon>
        <taxon>Micromonosporaceae</taxon>
        <taxon>Plantactinospora</taxon>
    </lineage>
</organism>
<dbReference type="Proteomes" id="UP001339911">
    <property type="component" value="Unassembled WGS sequence"/>
</dbReference>
<dbReference type="HAMAP" id="MF_01113">
    <property type="entry name" value="DNApol_IV"/>
    <property type="match status" value="1"/>
</dbReference>
<protein>
    <recommendedName>
        <fullName evidence="4">DNA polymerase IV</fullName>
        <shortName evidence="4">Pol IV</shortName>
        <ecNumber evidence="4">2.7.7.7</ecNumber>
    </recommendedName>
</protein>
<feature type="domain" description="UmuC" evidence="6">
    <location>
        <begin position="26"/>
        <end position="206"/>
    </location>
</feature>
<comment type="cofactor">
    <cofactor evidence="4">
        <name>Mg(2+)</name>
        <dbReference type="ChEBI" id="CHEBI:18420"/>
    </cofactor>
    <text evidence="4">Binds 2 magnesium ions per subunit.</text>
</comment>
<dbReference type="SUPFAM" id="SSF56672">
    <property type="entry name" value="DNA/RNA polymerases"/>
    <property type="match status" value="1"/>
</dbReference>
<evidence type="ECO:0000256" key="2">
    <source>
        <dbReference type="ARBA" id="ARBA00025589"/>
    </source>
</evidence>
<comment type="caution">
    <text evidence="7">The sequence shown here is derived from an EMBL/GenBank/DDBJ whole genome shotgun (WGS) entry which is preliminary data.</text>
</comment>
<dbReference type="InterPro" id="IPR036775">
    <property type="entry name" value="DNA_pol_Y-fam_lit_finger_sf"/>
</dbReference>
<name>A0ABU7SBJ7_9ACTN</name>
<dbReference type="RefSeq" id="WP_331207633.1">
    <property type="nucleotide sequence ID" value="NZ_JAZGQL010000007.1"/>
</dbReference>
<keyword evidence="8" id="KW-1185">Reference proteome</keyword>
<keyword evidence="4 7" id="KW-0808">Transferase</keyword>
<dbReference type="Pfam" id="PF11799">
    <property type="entry name" value="IMS_C"/>
    <property type="match status" value="1"/>
</dbReference>
<dbReference type="PANTHER" id="PTHR11076">
    <property type="entry name" value="DNA REPAIR POLYMERASE UMUC / TRANSFERASE FAMILY MEMBER"/>
    <property type="match status" value="1"/>
</dbReference>
<dbReference type="Gene3D" id="3.40.1170.60">
    <property type="match status" value="1"/>
</dbReference>
<dbReference type="PROSITE" id="PS50173">
    <property type="entry name" value="UMUC"/>
    <property type="match status" value="1"/>
</dbReference>
<evidence type="ECO:0000313" key="7">
    <source>
        <dbReference type="EMBL" id="MEE6307314.1"/>
    </source>
</evidence>
<feature type="binding site" evidence="4">
    <location>
        <position position="30"/>
    </location>
    <ligand>
        <name>Mg(2+)</name>
        <dbReference type="ChEBI" id="CHEBI:18420"/>
    </ligand>
</feature>
<keyword evidence="4" id="KW-0515">Mutator protein</keyword>
<dbReference type="Gene3D" id="1.10.150.20">
    <property type="entry name" value="5' to 3' exonuclease, C-terminal subdomain"/>
    <property type="match status" value="1"/>
</dbReference>
<dbReference type="EC" id="2.7.7.7" evidence="4"/>
<dbReference type="NCBIfam" id="NF003015">
    <property type="entry name" value="PRK03858.1"/>
    <property type="match status" value="1"/>
</dbReference>
<keyword evidence="4" id="KW-0234">DNA repair</keyword>
<keyword evidence="4" id="KW-0227">DNA damage</keyword>
<dbReference type="InterPro" id="IPR050116">
    <property type="entry name" value="DNA_polymerase-Y"/>
</dbReference>
<dbReference type="PANTHER" id="PTHR11076:SF33">
    <property type="entry name" value="DNA POLYMERASE KAPPA"/>
    <property type="match status" value="1"/>
</dbReference>
<evidence type="ECO:0000256" key="3">
    <source>
        <dbReference type="ARBA" id="ARBA00049244"/>
    </source>
</evidence>
<evidence type="ECO:0000256" key="1">
    <source>
        <dbReference type="ARBA" id="ARBA00010945"/>
    </source>
</evidence>
<dbReference type="Gene3D" id="3.30.1490.100">
    <property type="entry name" value="DNA polymerase, Y-family, little finger domain"/>
    <property type="match status" value="1"/>
</dbReference>
<feature type="site" description="Substrate discrimination" evidence="4">
    <location>
        <position position="35"/>
    </location>
</feature>
<dbReference type="InterPro" id="IPR017961">
    <property type="entry name" value="DNA_pol_Y-fam_little_finger"/>
</dbReference>
<dbReference type="SUPFAM" id="SSF100879">
    <property type="entry name" value="Lesion bypass DNA polymerase (Y-family), little finger domain"/>
    <property type="match status" value="1"/>
</dbReference>
<accession>A0ABU7SBJ7</accession>
<dbReference type="NCBIfam" id="NF002677">
    <property type="entry name" value="PRK02406.1"/>
    <property type="match status" value="1"/>
</dbReference>
<keyword evidence="4" id="KW-0460">Magnesium</keyword>
<keyword evidence="4" id="KW-0963">Cytoplasm</keyword>
<dbReference type="InterPro" id="IPR022880">
    <property type="entry name" value="DNApol_IV"/>
</dbReference>